<proteinExistence type="predicted"/>
<organism evidence="1">
    <name type="scientific">Arundo donax</name>
    <name type="common">Giant reed</name>
    <name type="synonym">Donax arundinaceus</name>
    <dbReference type="NCBI Taxonomy" id="35708"/>
    <lineage>
        <taxon>Eukaryota</taxon>
        <taxon>Viridiplantae</taxon>
        <taxon>Streptophyta</taxon>
        <taxon>Embryophyta</taxon>
        <taxon>Tracheophyta</taxon>
        <taxon>Spermatophyta</taxon>
        <taxon>Magnoliopsida</taxon>
        <taxon>Liliopsida</taxon>
        <taxon>Poales</taxon>
        <taxon>Poaceae</taxon>
        <taxon>PACMAD clade</taxon>
        <taxon>Arundinoideae</taxon>
        <taxon>Arundineae</taxon>
        <taxon>Arundo</taxon>
    </lineage>
</organism>
<reference evidence="1" key="2">
    <citation type="journal article" date="2015" name="Data Brief">
        <title>Shoot transcriptome of the giant reed, Arundo donax.</title>
        <authorList>
            <person name="Barrero R.A."/>
            <person name="Guerrero F.D."/>
            <person name="Moolhuijzen P."/>
            <person name="Goolsby J.A."/>
            <person name="Tidwell J."/>
            <person name="Bellgard S.E."/>
            <person name="Bellgard M.I."/>
        </authorList>
    </citation>
    <scope>NUCLEOTIDE SEQUENCE</scope>
    <source>
        <tissue evidence="1">Shoot tissue taken approximately 20 cm above the soil surface</tissue>
    </source>
</reference>
<protein>
    <submittedName>
        <fullName evidence="1">Uncharacterized protein</fullName>
    </submittedName>
</protein>
<name>A0A0A9FKU5_ARUDO</name>
<reference evidence="1" key="1">
    <citation type="submission" date="2014-09" db="EMBL/GenBank/DDBJ databases">
        <authorList>
            <person name="Magalhaes I.L.F."/>
            <person name="Oliveira U."/>
            <person name="Santos F.R."/>
            <person name="Vidigal T.H.D.A."/>
            <person name="Brescovit A.D."/>
            <person name="Santos A.J."/>
        </authorList>
    </citation>
    <scope>NUCLEOTIDE SEQUENCE</scope>
    <source>
        <tissue evidence="1">Shoot tissue taken approximately 20 cm above the soil surface</tissue>
    </source>
</reference>
<evidence type="ECO:0000313" key="1">
    <source>
        <dbReference type="EMBL" id="JAE08908.1"/>
    </source>
</evidence>
<dbReference type="EMBL" id="GBRH01188988">
    <property type="protein sequence ID" value="JAE08908.1"/>
    <property type="molecule type" value="Transcribed_RNA"/>
</dbReference>
<accession>A0A0A9FKU5</accession>
<sequence length="38" mass="4169">MLLWDSGSIPLFIVTNFLSTELSLGIVQLNLTAENKSC</sequence>
<dbReference type="AlphaFoldDB" id="A0A0A9FKU5"/>